<comment type="caution">
    <text evidence="10">The sequence shown here is derived from an EMBL/GenBank/DDBJ whole genome shotgun (WGS) entry which is preliminary data.</text>
</comment>
<dbReference type="Gene3D" id="3.40.50.180">
    <property type="entry name" value="Methylesterase CheB, C-terminal domain"/>
    <property type="match status" value="1"/>
</dbReference>
<dbReference type="PROSITE" id="PS50112">
    <property type="entry name" value="PAS"/>
    <property type="match status" value="1"/>
</dbReference>
<dbReference type="Gene3D" id="3.30.70.270">
    <property type="match status" value="1"/>
</dbReference>
<dbReference type="GO" id="GO:0008984">
    <property type="term" value="F:protein-glutamate methylesterase activity"/>
    <property type="evidence" value="ECO:0007669"/>
    <property type="project" value="InterPro"/>
</dbReference>
<dbReference type="PROSITE" id="PS50113">
    <property type="entry name" value="PAC"/>
    <property type="match status" value="2"/>
</dbReference>
<dbReference type="Pfam" id="PF01339">
    <property type="entry name" value="CheB_methylest"/>
    <property type="match status" value="1"/>
</dbReference>
<dbReference type="InterPro" id="IPR000780">
    <property type="entry name" value="CheR_MeTrfase"/>
</dbReference>
<dbReference type="Pfam" id="PF13426">
    <property type="entry name" value="PAS_9"/>
    <property type="match status" value="1"/>
</dbReference>
<dbReference type="PROSITE" id="PS50887">
    <property type="entry name" value="GGDEF"/>
    <property type="match status" value="1"/>
</dbReference>
<dbReference type="FunFam" id="3.30.70.270:FF:000001">
    <property type="entry name" value="Diguanylate cyclase domain protein"/>
    <property type="match status" value="1"/>
</dbReference>
<dbReference type="SUPFAM" id="SSF141868">
    <property type="entry name" value="EAL domain-like"/>
    <property type="match status" value="1"/>
</dbReference>
<dbReference type="GO" id="GO:0000156">
    <property type="term" value="F:phosphorelay response regulator activity"/>
    <property type="evidence" value="ECO:0007669"/>
    <property type="project" value="InterPro"/>
</dbReference>
<feature type="active site" evidence="2">
    <location>
        <position position="134"/>
    </location>
</feature>
<dbReference type="SUPFAM" id="SSF52738">
    <property type="entry name" value="Methylesterase CheB, C-terminal domain"/>
    <property type="match status" value="1"/>
</dbReference>
<dbReference type="SMART" id="SM00138">
    <property type="entry name" value="MeTrc"/>
    <property type="match status" value="1"/>
</dbReference>
<evidence type="ECO:0000256" key="3">
    <source>
        <dbReference type="SAM" id="Coils"/>
    </source>
</evidence>
<dbReference type="SMART" id="SM00091">
    <property type="entry name" value="PAS"/>
    <property type="match status" value="3"/>
</dbReference>
<dbReference type="SUPFAM" id="SSF53335">
    <property type="entry name" value="S-adenosyl-L-methionine-dependent methyltransferases"/>
    <property type="match status" value="1"/>
</dbReference>
<dbReference type="Pfam" id="PF01739">
    <property type="entry name" value="CheR"/>
    <property type="match status" value="1"/>
</dbReference>
<dbReference type="PANTHER" id="PTHR44757:SF2">
    <property type="entry name" value="BIOFILM ARCHITECTURE MAINTENANCE PROTEIN MBAA"/>
    <property type="match status" value="1"/>
</dbReference>
<dbReference type="PRINTS" id="PR00996">
    <property type="entry name" value="CHERMTFRASE"/>
</dbReference>
<feature type="domain" description="GGDEF" evidence="9">
    <location>
        <begin position="1090"/>
        <end position="1222"/>
    </location>
</feature>
<dbReference type="EMBL" id="BAABLX010000011">
    <property type="protein sequence ID" value="GAA4940215.1"/>
    <property type="molecule type" value="Genomic_DNA"/>
</dbReference>
<dbReference type="PROSITE" id="PS50122">
    <property type="entry name" value="CHEB"/>
    <property type="match status" value="1"/>
</dbReference>
<dbReference type="InterPro" id="IPR000700">
    <property type="entry name" value="PAS-assoc_C"/>
</dbReference>
<dbReference type="Gene3D" id="3.20.20.450">
    <property type="entry name" value="EAL domain"/>
    <property type="match status" value="1"/>
</dbReference>
<gene>
    <name evidence="10" type="ORF">GCM10025791_18120</name>
</gene>
<dbReference type="CDD" id="cd16434">
    <property type="entry name" value="CheB-CheR_fusion"/>
    <property type="match status" value="1"/>
</dbReference>
<dbReference type="GO" id="GO:0005737">
    <property type="term" value="C:cytoplasm"/>
    <property type="evidence" value="ECO:0007669"/>
    <property type="project" value="InterPro"/>
</dbReference>
<dbReference type="SMART" id="SM00267">
    <property type="entry name" value="GGDEF"/>
    <property type="match status" value="1"/>
</dbReference>
<dbReference type="InterPro" id="IPR013656">
    <property type="entry name" value="PAS_4"/>
</dbReference>
<accession>A0AAV3U1E4</accession>
<feature type="domain" description="CheB-type methylesterase" evidence="6">
    <location>
        <begin position="6"/>
        <end position="192"/>
    </location>
</feature>
<protein>
    <recommendedName>
        <fullName evidence="12">Protein-glutamate O-methyltransferase</fullName>
    </recommendedName>
</protein>
<dbReference type="CDD" id="cd00130">
    <property type="entry name" value="PAS"/>
    <property type="match status" value="1"/>
</dbReference>
<dbReference type="NCBIfam" id="TIGR00229">
    <property type="entry name" value="sensory_box"/>
    <property type="match status" value="1"/>
</dbReference>
<dbReference type="GO" id="GO:0008757">
    <property type="term" value="F:S-adenosylmethionine-dependent methyltransferase activity"/>
    <property type="evidence" value="ECO:0007669"/>
    <property type="project" value="InterPro"/>
</dbReference>
<dbReference type="InterPro" id="IPR035919">
    <property type="entry name" value="EAL_sf"/>
</dbReference>
<feature type="coiled-coil region" evidence="3">
    <location>
        <begin position="611"/>
        <end position="701"/>
    </location>
</feature>
<dbReference type="SMART" id="SM00086">
    <property type="entry name" value="PAC"/>
    <property type="match status" value="1"/>
</dbReference>
<feature type="domain" description="PAC" evidence="5">
    <location>
        <begin position="1006"/>
        <end position="1058"/>
    </location>
</feature>
<evidence type="ECO:0000259" key="6">
    <source>
        <dbReference type="PROSITE" id="PS50122"/>
    </source>
</evidence>
<dbReference type="InterPro" id="IPR000014">
    <property type="entry name" value="PAS"/>
</dbReference>
<evidence type="ECO:0008006" key="12">
    <source>
        <dbReference type="Google" id="ProtNLM"/>
    </source>
</evidence>
<dbReference type="InterPro" id="IPR000673">
    <property type="entry name" value="Sig_transdc_resp-reg_Me-estase"/>
</dbReference>
<dbReference type="InterPro" id="IPR035909">
    <property type="entry name" value="CheB_C"/>
</dbReference>
<dbReference type="InterPro" id="IPR022642">
    <property type="entry name" value="CheR_C"/>
</dbReference>
<dbReference type="CDD" id="cd01949">
    <property type="entry name" value="GGDEF"/>
    <property type="match status" value="1"/>
</dbReference>
<feature type="domain" description="PAS" evidence="4">
    <location>
        <begin position="932"/>
        <end position="979"/>
    </location>
</feature>
<evidence type="ECO:0000313" key="10">
    <source>
        <dbReference type="EMBL" id="GAA4940215.1"/>
    </source>
</evidence>
<sequence>MAEHKPVPLVGVGASAGGLEPTKQFLSVLRPDIKFAVVVLQHMSPKHTTLLPDLLARETLLVVEPIKNRTKPVPGRVYVVPPNRNAVFRYGRIMLMDPPQERTPLPCINAFFKSLAEEQPEISVGVVLSGTGNDGSDGLKALHDAGGQCFIQEPGSAKYSGMPLSAQEMELTDNILPPEEIAYRLMETTDNYVVDADASYNGSDLNQIIECINTLGQVDLTGYKPGTISRRVRRRMVHLGIEEISAYVDFLKVNENEVEKLSNDLLVSVTSFFRDRAAFNVLRKSLETLVDKVKDEDDIRVWVAGCATGEEAYSLTILFKEIMRDADLSGVSLSIFASDLLEDALEIARKGVYSEEAIKALPEKYQTRYFRSLKDGYYIVNKEIRDCVIFTRHNMLDDPPFLHMDLITCRNVLIYLESFLQNKALNRFHYSLKDHGLLFLGKSESIAVVDKLYKPIDAKARVFEKALTNTVQKENFAVRRKPKKDKSKSYPPEVLLRAVTKHFNAAAAMMNKDGDISQVSGAADEYLMLRQGRRTHNVIEAIIPELKSVVLTALYKLNKSTEVQEYGPIPVGDKHCRVSLSHPNSRLDDQVLLLITDANPPDLLVKGESDENSYNNELSATREQLHTLIEELATANEEMQSLNEEAQASNEELQAANEEMEATNEELQATNEELLSLNEQLNAKTRELTKLNNEYQHLYDSFEAAFLMVDRKLNITRMNFGARKLYSINGNYSMVQITQLNAPPYLRGLINLIEGVIETKNKAEKYISTDNSAYKIVLNPALNDSDEVAFIAVTITDVSNVREIEQKLYESENKLQLIMQNTTVQIAMKTMAGKYQFANKAFIKEFNIDSNDYIDKTDFDLFPDTYASDVWSNDLRALASLDVVESESRLNTSASNKIYRTRRQVLRNASGKPASIITETEDITDKKMVEDKLKIAAQVYQQAGEAIVVADLQRTITSINDAFTVITGYLPDEVIGKSMDVLFSTGSSSEVIYRKALERINDVGQWQGEIECQRKNGDKYPEWITINEIADGDGKRQYYIAVFSDISNLKDSQRKVEFLATHDSLTGLPNRSLFMDRLQNSLARYERGGGTVSVMFIDLDDFKSINDTLGHDVGDVLLRGVSEKLSGLVRTLDTVARFGGDEFTVLINDLNVADVNSIAERILEVLSDPIDAGVRKIFASASIGISVFPDDESTALGLLKNADTAMYRAKELGRNQYQFFHEEMRATLVRQSDLESSLRYGLRQNQFRLVLQPQYATSDSSKLVGAEALLRWHDPVLGNIAPTEFIPLAENNGNILELTNFVCETIISLAARWHNLGYAIPTLAFNVSARVIQREDFVSQLIKIIQRYQVPANYFKIEVTEGAMMDRGPIAKQNLETLRENGFGIAVDDFGTGYSSLVYLKNLPLCEVKIDKDFVDGLGTDESDESICLAILSLAKALKMSVVAEGVETQQQLDWLTTNSCDHVQGFLFNKPLEISDFERLIQ</sequence>
<dbReference type="NCBIfam" id="TIGR00254">
    <property type="entry name" value="GGDEF"/>
    <property type="match status" value="1"/>
</dbReference>
<feature type="active site" evidence="2">
    <location>
        <position position="15"/>
    </location>
</feature>
<dbReference type="Pfam" id="PF00563">
    <property type="entry name" value="EAL"/>
    <property type="match status" value="1"/>
</dbReference>
<dbReference type="InterPro" id="IPR043128">
    <property type="entry name" value="Rev_trsase/Diguanyl_cyclase"/>
</dbReference>
<dbReference type="PROSITE" id="PS50883">
    <property type="entry name" value="EAL"/>
    <property type="match status" value="1"/>
</dbReference>
<reference evidence="11" key="1">
    <citation type="journal article" date="2019" name="Int. J. Syst. Evol. Microbiol.">
        <title>The Global Catalogue of Microorganisms (GCM) 10K type strain sequencing project: providing services to taxonomists for standard genome sequencing and annotation.</title>
        <authorList>
            <consortium name="The Broad Institute Genomics Platform"/>
            <consortium name="The Broad Institute Genome Sequencing Center for Infectious Disease"/>
            <person name="Wu L."/>
            <person name="Ma J."/>
        </authorList>
    </citation>
    <scope>NUCLEOTIDE SEQUENCE [LARGE SCALE GENOMIC DNA]</scope>
    <source>
        <strain evidence="11">JCM 19134</strain>
    </source>
</reference>
<evidence type="ECO:0000259" key="7">
    <source>
        <dbReference type="PROSITE" id="PS50123"/>
    </source>
</evidence>
<dbReference type="InterPro" id="IPR001633">
    <property type="entry name" value="EAL_dom"/>
</dbReference>
<dbReference type="InterPro" id="IPR022641">
    <property type="entry name" value="CheR_N"/>
</dbReference>
<evidence type="ECO:0000256" key="2">
    <source>
        <dbReference type="PROSITE-ProRule" id="PRU00050"/>
    </source>
</evidence>
<proteinExistence type="predicted"/>
<dbReference type="GO" id="GO:0006935">
    <property type="term" value="P:chemotaxis"/>
    <property type="evidence" value="ECO:0007669"/>
    <property type="project" value="UniProtKB-UniRule"/>
</dbReference>
<dbReference type="InterPro" id="IPR000160">
    <property type="entry name" value="GGDEF_dom"/>
</dbReference>
<organism evidence="10 11">
    <name type="scientific">Halioxenophilus aromaticivorans</name>
    <dbReference type="NCBI Taxonomy" id="1306992"/>
    <lineage>
        <taxon>Bacteria</taxon>
        <taxon>Pseudomonadati</taxon>
        <taxon>Pseudomonadota</taxon>
        <taxon>Gammaproteobacteria</taxon>
        <taxon>Alteromonadales</taxon>
        <taxon>Alteromonadaceae</taxon>
        <taxon>Halioxenophilus</taxon>
    </lineage>
</organism>
<keyword evidence="11" id="KW-1185">Reference proteome</keyword>
<dbReference type="InterPro" id="IPR035965">
    <property type="entry name" value="PAS-like_dom_sf"/>
</dbReference>
<name>A0AAV3U1E4_9ALTE</name>
<keyword evidence="2" id="KW-0145">Chemotaxis</keyword>
<feature type="domain" description="PAC" evidence="5">
    <location>
        <begin position="760"/>
        <end position="810"/>
    </location>
</feature>
<dbReference type="InterPro" id="IPR029063">
    <property type="entry name" value="SAM-dependent_MTases_sf"/>
</dbReference>
<dbReference type="Proteomes" id="UP001409585">
    <property type="component" value="Unassembled WGS sequence"/>
</dbReference>
<dbReference type="SUPFAM" id="SSF55785">
    <property type="entry name" value="PYP-like sensor domain (PAS domain)"/>
    <property type="match status" value="2"/>
</dbReference>
<feature type="active site" evidence="2">
    <location>
        <position position="42"/>
    </location>
</feature>
<dbReference type="SUPFAM" id="SSF55073">
    <property type="entry name" value="Nucleotide cyclase"/>
    <property type="match status" value="1"/>
</dbReference>
<comment type="cofactor">
    <cofactor evidence="1">
        <name>Mg(2+)</name>
        <dbReference type="ChEBI" id="CHEBI:18420"/>
    </cofactor>
</comment>
<evidence type="ECO:0000259" key="4">
    <source>
        <dbReference type="PROSITE" id="PS50112"/>
    </source>
</evidence>
<dbReference type="Gene3D" id="3.40.50.150">
    <property type="entry name" value="Vaccinia Virus protein VP39"/>
    <property type="match status" value="1"/>
</dbReference>
<dbReference type="SUPFAM" id="SSF47757">
    <property type="entry name" value="Chemotaxis receptor methyltransferase CheR, N-terminal domain"/>
    <property type="match status" value="1"/>
</dbReference>
<dbReference type="Pfam" id="PF00990">
    <property type="entry name" value="GGDEF"/>
    <property type="match status" value="1"/>
</dbReference>
<keyword evidence="2" id="KW-0378">Hydrolase</keyword>
<dbReference type="RefSeq" id="WP_345420472.1">
    <property type="nucleotide sequence ID" value="NZ_AP031496.1"/>
</dbReference>
<evidence type="ECO:0000256" key="1">
    <source>
        <dbReference type="ARBA" id="ARBA00001946"/>
    </source>
</evidence>
<evidence type="ECO:0000259" key="9">
    <source>
        <dbReference type="PROSITE" id="PS50887"/>
    </source>
</evidence>
<dbReference type="InterPro" id="IPR001610">
    <property type="entry name" value="PAC"/>
</dbReference>
<dbReference type="PROSITE" id="PS50123">
    <property type="entry name" value="CHER"/>
    <property type="match status" value="1"/>
</dbReference>
<evidence type="ECO:0000313" key="11">
    <source>
        <dbReference type="Proteomes" id="UP001409585"/>
    </source>
</evidence>
<dbReference type="Pfam" id="PF03705">
    <property type="entry name" value="CheR_N"/>
    <property type="match status" value="1"/>
</dbReference>
<evidence type="ECO:0000259" key="5">
    <source>
        <dbReference type="PROSITE" id="PS50113"/>
    </source>
</evidence>
<dbReference type="InterPro" id="IPR029787">
    <property type="entry name" value="Nucleotide_cyclase"/>
</dbReference>
<dbReference type="SMART" id="SM00052">
    <property type="entry name" value="EAL"/>
    <property type="match status" value="1"/>
</dbReference>
<evidence type="ECO:0000259" key="8">
    <source>
        <dbReference type="PROSITE" id="PS50883"/>
    </source>
</evidence>
<feature type="domain" description="EAL" evidence="8">
    <location>
        <begin position="1231"/>
        <end position="1483"/>
    </location>
</feature>
<dbReference type="CDD" id="cd01948">
    <property type="entry name" value="EAL"/>
    <property type="match status" value="1"/>
</dbReference>
<keyword evidence="3" id="KW-0175">Coiled coil</keyword>
<dbReference type="Gene3D" id="3.30.450.20">
    <property type="entry name" value="PAS domain"/>
    <property type="match status" value="3"/>
</dbReference>
<feature type="domain" description="CheR-type methyltransferase" evidence="7">
    <location>
        <begin position="193"/>
        <end position="484"/>
    </location>
</feature>
<dbReference type="InterPro" id="IPR052155">
    <property type="entry name" value="Biofilm_reg_signaling"/>
</dbReference>
<dbReference type="Pfam" id="PF08448">
    <property type="entry name" value="PAS_4"/>
    <property type="match status" value="1"/>
</dbReference>
<dbReference type="PANTHER" id="PTHR44757">
    <property type="entry name" value="DIGUANYLATE CYCLASE DGCP"/>
    <property type="match status" value="1"/>
</dbReference>